<evidence type="ECO:0000256" key="2">
    <source>
        <dbReference type="SAM" id="Phobius"/>
    </source>
</evidence>
<dbReference type="AlphaFoldDB" id="A0AAE0IQU7"/>
<keyword evidence="2" id="KW-1133">Transmembrane helix</keyword>
<reference evidence="3" key="1">
    <citation type="journal article" date="2023" name="Mol. Phylogenet. Evol.">
        <title>Genome-scale phylogeny and comparative genomics of the fungal order Sordariales.</title>
        <authorList>
            <person name="Hensen N."/>
            <person name="Bonometti L."/>
            <person name="Westerberg I."/>
            <person name="Brannstrom I.O."/>
            <person name="Guillou S."/>
            <person name="Cros-Aarteil S."/>
            <person name="Calhoun S."/>
            <person name="Haridas S."/>
            <person name="Kuo A."/>
            <person name="Mondo S."/>
            <person name="Pangilinan J."/>
            <person name="Riley R."/>
            <person name="LaButti K."/>
            <person name="Andreopoulos B."/>
            <person name="Lipzen A."/>
            <person name="Chen C."/>
            <person name="Yan M."/>
            <person name="Daum C."/>
            <person name="Ng V."/>
            <person name="Clum A."/>
            <person name="Steindorff A."/>
            <person name="Ohm R.A."/>
            <person name="Martin F."/>
            <person name="Silar P."/>
            <person name="Natvig D.O."/>
            <person name="Lalanne C."/>
            <person name="Gautier V."/>
            <person name="Ament-Velasquez S.L."/>
            <person name="Kruys A."/>
            <person name="Hutchinson M.I."/>
            <person name="Powell A.J."/>
            <person name="Barry K."/>
            <person name="Miller A.N."/>
            <person name="Grigoriev I.V."/>
            <person name="Debuchy R."/>
            <person name="Gladieux P."/>
            <person name="Hiltunen Thoren M."/>
            <person name="Johannesson H."/>
        </authorList>
    </citation>
    <scope>NUCLEOTIDE SEQUENCE</scope>
    <source>
        <strain evidence="3">CBS 118394</strain>
    </source>
</reference>
<proteinExistence type="predicted"/>
<organism evidence="3 4">
    <name type="scientific">Apodospora peruviana</name>
    <dbReference type="NCBI Taxonomy" id="516989"/>
    <lineage>
        <taxon>Eukaryota</taxon>
        <taxon>Fungi</taxon>
        <taxon>Dikarya</taxon>
        <taxon>Ascomycota</taxon>
        <taxon>Pezizomycotina</taxon>
        <taxon>Sordariomycetes</taxon>
        <taxon>Sordariomycetidae</taxon>
        <taxon>Sordariales</taxon>
        <taxon>Lasiosphaeriaceae</taxon>
        <taxon>Apodospora</taxon>
    </lineage>
</organism>
<sequence length="567" mass="59822">MSFLFLDNSRHGELWGDSSRACFLYWMVCVVGLGNIAVCYGAVKDNNPNLLTSVPPQTKMTLSFVASLTLGCLFGCACAQNESMPVFWATSIITETVWTVCGVEETTTILEQGSFSTSLVLSDACTLTGITVQPASSPTSCYSLPIPTTALEQIIFSTALTSSSPGSSDAADPVFIYLGDNATAPEYVGTLIDGNRYLLDISSNSSAAGQMALTLAGLGESLVFDQTGIHHYAAGCNTSSSVTIAGFLQQLTSIAQATNNSSPVQPGIRIKKREMPETNFTVVVYVEGSIGSQFQEPQVSFGPSACAPLAIMDSDEDWITLSWVCQHPGVKSDEKLCEASFDSWLRQPEGDASTSSDGSPVTSTIGSSPGNISNTELYSYLLGFLDKAGTSLTNLFPSLSPAFVEGLSWASTAQSAVVDAAEFGGEALCRALHLNDEYDLVLLDSGLSTIRKIGAYVSPPVLTIEETIASRTSRVTREPPRLVDPTVTAFASVTRTSFLPGIVHSFTSFIGGLPSALSVSLDVDMAGEAKNDMVGKAVETVEETATETVMETAGGIVTGTVMETIFL</sequence>
<feature type="transmembrane region" description="Helical" evidence="2">
    <location>
        <begin position="21"/>
        <end position="43"/>
    </location>
</feature>
<keyword evidence="4" id="KW-1185">Reference proteome</keyword>
<keyword evidence="2" id="KW-0812">Transmembrane</keyword>
<evidence type="ECO:0000313" key="4">
    <source>
        <dbReference type="Proteomes" id="UP001283341"/>
    </source>
</evidence>
<name>A0AAE0IQU7_9PEZI</name>
<gene>
    <name evidence="3" type="ORF">B0H66DRAFT_540559</name>
</gene>
<feature type="compositionally biased region" description="Polar residues" evidence="1">
    <location>
        <begin position="352"/>
        <end position="368"/>
    </location>
</feature>
<evidence type="ECO:0000313" key="3">
    <source>
        <dbReference type="EMBL" id="KAK3329277.1"/>
    </source>
</evidence>
<dbReference type="EMBL" id="JAUEDM010000001">
    <property type="protein sequence ID" value="KAK3329277.1"/>
    <property type="molecule type" value="Genomic_DNA"/>
</dbReference>
<reference evidence="3" key="2">
    <citation type="submission" date="2023-06" db="EMBL/GenBank/DDBJ databases">
        <authorList>
            <consortium name="Lawrence Berkeley National Laboratory"/>
            <person name="Haridas S."/>
            <person name="Hensen N."/>
            <person name="Bonometti L."/>
            <person name="Westerberg I."/>
            <person name="Brannstrom I.O."/>
            <person name="Guillou S."/>
            <person name="Cros-Aarteil S."/>
            <person name="Calhoun S."/>
            <person name="Kuo A."/>
            <person name="Mondo S."/>
            <person name="Pangilinan J."/>
            <person name="Riley R."/>
            <person name="Labutti K."/>
            <person name="Andreopoulos B."/>
            <person name="Lipzen A."/>
            <person name="Chen C."/>
            <person name="Yanf M."/>
            <person name="Daum C."/>
            <person name="Ng V."/>
            <person name="Clum A."/>
            <person name="Steindorff A."/>
            <person name="Ohm R."/>
            <person name="Martin F."/>
            <person name="Silar P."/>
            <person name="Natvig D."/>
            <person name="Lalanne C."/>
            <person name="Gautier V."/>
            <person name="Ament-Velasquez S.L."/>
            <person name="Kruys A."/>
            <person name="Hutchinson M.I."/>
            <person name="Powell A.J."/>
            <person name="Barry K."/>
            <person name="Miller A.N."/>
            <person name="Grigoriev I.V."/>
            <person name="Debuchy R."/>
            <person name="Gladieux P."/>
            <person name="Thoren M.H."/>
            <person name="Johannesson H."/>
        </authorList>
    </citation>
    <scope>NUCLEOTIDE SEQUENCE</scope>
    <source>
        <strain evidence="3">CBS 118394</strain>
    </source>
</reference>
<feature type="region of interest" description="Disordered" evidence="1">
    <location>
        <begin position="347"/>
        <end position="368"/>
    </location>
</feature>
<keyword evidence="2" id="KW-0472">Membrane</keyword>
<dbReference type="Proteomes" id="UP001283341">
    <property type="component" value="Unassembled WGS sequence"/>
</dbReference>
<protein>
    <submittedName>
        <fullName evidence="3">Uncharacterized protein</fullName>
    </submittedName>
</protein>
<evidence type="ECO:0000256" key="1">
    <source>
        <dbReference type="SAM" id="MobiDB-lite"/>
    </source>
</evidence>
<comment type="caution">
    <text evidence="3">The sequence shown here is derived from an EMBL/GenBank/DDBJ whole genome shotgun (WGS) entry which is preliminary data.</text>
</comment>
<accession>A0AAE0IQU7</accession>